<proteinExistence type="predicted"/>
<dbReference type="EMBL" id="AP022870">
    <property type="protein sequence ID" value="BCB77557.1"/>
    <property type="molecule type" value="Genomic_DNA"/>
</dbReference>
<dbReference type="KEGG" id="pfla:Pflav_039670"/>
<keyword evidence="2" id="KW-1185">Reference proteome</keyword>
<protein>
    <submittedName>
        <fullName evidence="1">Uncharacterized protein</fullName>
    </submittedName>
</protein>
<dbReference type="AlphaFoldDB" id="A0A6F8XUU3"/>
<dbReference type="Proteomes" id="UP000502508">
    <property type="component" value="Chromosome"/>
</dbReference>
<organism evidence="1 2">
    <name type="scientific">Phytohabitans flavus</name>
    <dbReference type="NCBI Taxonomy" id="1076124"/>
    <lineage>
        <taxon>Bacteria</taxon>
        <taxon>Bacillati</taxon>
        <taxon>Actinomycetota</taxon>
        <taxon>Actinomycetes</taxon>
        <taxon>Micromonosporales</taxon>
        <taxon>Micromonosporaceae</taxon>
    </lineage>
</organism>
<accession>A0A6F8XUU3</accession>
<dbReference type="RefSeq" id="WP_173037295.1">
    <property type="nucleotide sequence ID" value="NZ_AP022870.1"/>
</dbReference>
<reference evidence="1 2" key="1">
    <citation type="submission" date="2020-03" db="EMBL/GenBank/DDBJ databases">
        <title>Whole genome shotgun sequence of Phytohabitans flavus NBRC 107702.</title>
        <authorList>
            <person name="Komaki H."/>
            <person name="Tamura T."/>
        </authorList>
    </citation>
    <scope>NUCLEOTIDE SEQUENCE [LARGE SCALE GENOMIC DNA]</scope>
    <source>
        <strain evidence="1 2">NBRC 107702</strain>
    </source>
</reference>
<gene>
    <name evidence="1" type="ORF">Pflav_039670</name>
</gene>
<evidence type="ECO:0000313" key="2">
    <source>
        <dbReference type="Proteomes" id="UP000502508"/>
    </source>
</evidence>
<reference evidence="1 2" key="2">
    <citation type="submission" date="2020-03" db="EMBL/GenBank/DDBJ databases">
        <authorList>
            <person name="Ichikawa N."/>
            <person name="Kimura A."/>
            <person name="Kitahashi Y."/>
            <person name="Uohara A."/>
        </authorList>
    </citation>
    <scope>NUCLEOTIDE SEQUENCE [LARGE SCALE GENOMIC DNA]</scope>
    <source>
        <strain evidence="1 2">NBRC 107702</strain>
    </source>
</reference>
<evidence type="ECO:0000313" key="1">
    <source>
        <dbReference type="EMBL" id="BCB77557.1"/>
    </source>
</evidence>
<name>A0A6F8XUU3_9ACTN</name>
<sequence length="147" mass="16177">MGASVWDYTVPYREDFAAALAELQEKVFADGDYYWARGQIFTPASDHGDRPATVDELWEDELVQQEGTHSILDMQRVLPEGAASEFGGVRPVTAAEALSCAGTERLTTAHMPLFDDLTGPRWTGRCAVLHDAAGRPESIHFWGYSGD</sequence>